<comment type="caution">
    <text evidence="1">The sequence shown here is derived from an EMBL/GenBank/DDBJ whole genome shotgun (WGS) entry which is preliminary data.</text>
</comment>
<sequence>MSIPHTICLRITLTRLDVDETDSVSRTMLLDCVRLHLRPVSGARGTLSESDFDLIVPAFWLRETGGSSGRRGCAASCKHKPNSLAGTAKIG</sequence>
<gene>
    <name evidence="1" type="ORF">GCM10007350_06740</name>
</gene>
<evidence type="ECO:0000313" key="2">
    <source>
        <dbReference type="Proteomes" id="UP000604737"/>
    </source>
</evidence>
<name>A0ABQ3GVX7_9NEIS</name>
<dbReference type="EMBL" id="BMYO01000002">
    <property type="protein sequence ID" value="GHD57837.1"/>
    <property type="molecule type" value="Genomic_DNA"/>
</dbReference>
<evidence type="ECO:0000313" key="1">
    <source>
        <dbReference type="EMBL" id="GHD57837.1"/>
    </source>
</evidence>
<organism evidence="1 2">
    <name type="scientific">Jeongeupia chitinilytica</name>
    <dbReference type="NCBI Taxonomy" id="1041641"/>
    <lineage>
        <taxon>Bacteria</taxon>
        <taxon>Pseudomonadati</taxon>
        <taxon>Pseudomonadota</taxon>
        <taxon>Betaproteobacteria</taxon>
        <taxon>Neisseriales</taxon>
        <taxon>Chitinibacteraceae</taxon>
        <taxon>Jeongeupia</taxon>
    </lineage>
</organism>
<dbReference type="Proteomes" id="UP000604737">
    <property type="component" value="Unassembled WGS sequence"/>
</dbReference>
<reference evidence="2" key="1">
    <citation type="journal article" date="2019" name="Int. J. Syst. Evol. Microbiol.">
        <title>The Global Catalogue of Microorganisms (GCM) 10K type strain sequencing project: providing services to taxonomists for standard genome sequencing and annotation.</title>
        <authorList>
            <consortium name="The Broad Institute Genomics Platform"/>
            <consortium name="The Broad Institute Genome Sequencing Center for Infectious Disease"/>
            <person name="Wu L."/>
            <person name="Ma J."/>
        </authorList>
    </citation>
    <scope>NUCLEOTIDE SEQUENCE [LARGE SCALE GENOMIC DNA]</scope>
    <source>
        <strain evidence="2">KCTC 23701</strain>
    </source>
</reference>
<keyword evidence="2" id="KW-1185">Reference proteome</keyword>
<proteinExistence type="predicted"/>
<accession>A0ABQ3GVX7</accession>
<protein>
    <submittedName>
        <fullName evidence="1">Uncharacterized protein</fullName>
    </submittedName>
</protein>